<name>A0A9P5X2R7_9AGAR</name>
<keyword evidence="2" id="KW-1185">Reference proteome</keyword>
<proteinExistence type="predicted"/>
<protein>
    <submittedName>
        <fullName evidence="1">Uncharacterized protein</fullName>
    </submittedName>
</protein>
<dbReference type="EMBL" id="MU151495">
    <property type="protein sequence ID" value="KAF9443282.1"/>
    <property type="molecule type" value="Genomic_DNA"/>
</dbReference>
<dbReference type="AlphaFoldDB" id="A0A9P5X2R7"/>
<evidence type="ECO:0000313" key="1">
    <source>
        <dbReference type="EMBL" id="KAF9443282.1"/>
    </source>
</evidence>
<comment type="caution">
    <text evidence="1">The sequence shown here is derived from an EMBL/GenBank/DDBJ whole genome shotgun (WGS) entry which is preliminary data.</text>
</comment>
<sequence>MVFILRLDQLNNHRFPYSPDPRLSNVYQPSSMNACADIDIKPFSRPGPPLLRSPQSWATGASSSGFPITYLDEQCGYTIEALVCRHHLHKTHVDSLFSQYKLF</sequence>
<reference evidence="1" key="1">
    <citation type="submission" date="2020-11" db="EMBL/GenBank/DDBJ databases">
        <authorList>
            <consortium name="DOE Joint Genome Institute"/>
            <person name="Ahrendt S."/>
            <person name="Riley R."/>
            <person name="Andreopoulos W."/>
            <person name="Labutti K."/>
            <person name="Pangilinan J."/>
            <person name="Ruiz-Duenas F.J."/>
            <person name="Barrasa J.M."/>
            <person name="Sanchez-Garcia M."/>
            <person name="Camarero S."/>
            <person name="Miyauchi S."/>
            <person name="Serrano A."/>
            <person name="Linde D."/>
            <person name="Babiker R."/>
            <person name="Drula E."/>
            <person name="Ayuso-Fernandez I."/>
            <person name="Pacheco R."/>
            <person name="Padilla G."/>
            <person name="Ferreira P."/>
            <person name="Barriuso J."/>
            <person name="Kellner H."/>
            <person name="Castanera R."/>
            <person name="Alfaro M."/>
            <person name="Ramirez L."/>
            <person name="Pisabarro A.G."/>
            <person name="Kuo A."/>
            <person name="Tritt A."/>
            <person name="Lipzen A."/>
            <person name="He G."/>
            <person name="Yan M."/>
            <person name="Ng V."/>
            <person name="Cullen D."/>
            <person name="Martin F."/>
            <person name="Rosso M.-N."/>
            <person name="Henrissat B."/>
            <person name="Hibbett D."/>
            <person name="Martinez A.T."/>
            <person name="Grigoriev I.V."/>
        </authorList>
    </citation>
    <scope>NUCLEOTIDE SEQUENCE</scope>
    <source>
        <strain evidence="1">MF-IS2</strain>
    </source>
</reference>
<dbReference type="Proteomes" id="UP000807342">
    <property type="component" value="Unassembled WGS sequence"/>
</dbReference>
<accession>A0A9P5X2R7</accession>
<organism evidence="1 2">
    <name type="scientific">Macrolepiota fuliginosa MF-IS2</name>
    <dbReference type="NCBI Taxonomy" id="1400762"/>
    <lineage>
        <taxon>Eukaryota</taxon>
        <taxon>Fungi</taxon>
        <taxon>Dikarya</taxon>
        <taxon>Basidiomycota</taxon>
        <taxon>Agaricomycotina</taxon>
        <taxon>Agaricomycetes</taxon>
        <taxon>Agaricomycetidae</taxon>
        <taxon>Agaricales</taxon>
        <taxon>Agaricineae</taxon>
        <taxon>Agaricaceae</taxon>
        <taxon>Macrolepiota</taxon>
    </lineage>
</organism>
<gene>
    <name evidence="1" type="ORF">P691DRAFT_422063</name>
</gene>
<evidence type="ECO:0000313" key="2">
    <source>
        <dbReference type="Proteomes" id="UP000807342"/>
    </source>
</evidence>